<evidence type="ECO:0000313" key="3">
    <source>
        <dbReference type="Proteomes" id="UP000092600"/>
    </source>
</evidence>
<dbReference type="STRING" id="4615.A0A199UR04"/>
<sequence length="372" mass="39875">MLHSVDVAKTHEIMARFRPIAPRPAMPPQTPLHDVPSGLHQHQHQHQACAMSAAAAAALQLRGRACRARKRGRPGLVPLPMAKRQKPFYPQLPSTATDAIATATLAAHHHPPLVPNGTQTAARVQLALHAPSSGGGSGFAAGFSLGPCSAAIPEKLAKSSGDHLTLSLLPCSLPPPPSPPEVKHDVPVEQDLLQKLQEPKVITPTLVRPVASSITVGPITPDATAVPPAPIPAKPEVVEEEVESETLPAVVSDSHNRVRLANSAYKEMVGQPECPWLDSIGLDGHGMKVRLAMKPERPQRIAGAVRLDVAESAMPNSASGFSCQVKIEWACNGRKNYINAPCTVSRLYCESRDYLFTWRFHTNEASVTYCKA</sequence>
<organism evidence="2 3">
    <name type="scientific">Ananas comosus</name>
    <name type="common">Pineapple</name>
    <name type="synonym">Ananas ananas</name>
    <dbReference type="NCBI Taxonomy" id="4615"/>
    <lineage>
        <taxon>Eukaryota</taxon>
        <taxon>Viridiplantae</taxon>
        <taxon>Streptophyta</taxon>
        <taxon>Embryophyta</taxon>
        <taxon>Tracheophyta</taxon>
        <taxon>Spermatophyta</taxon>
        <taxon>Magnoliopsida</taxon>
        <taxon>Liliopsida</taxon>
        <taxon>Poales</taxon>
        <taxon>Bromeliaceae</taxon>
        <taxon>Bromelioideae</taxon>
        <taxon>Ananas</taxon>
    </lineage>
</organism>
<dbReference type="PANTHER" id="PTHR33595:SF3">
    <property type="entry name" value="PAS DOMAIN-CONTAINING PROTEIN"/>
    <property type="match status" value="1"/>
</dbReference>
<proteinExistence type="predicted"/>
<dbReference type="EMBL" id="LSRQ01005599">
    <property type="protein sequence ID" value="OAY67237.1"/>
    <property type="molecule type" value="Genomic_DNA"/>
</dbReference>
<comment type="caution">
    <text evidence="2">The sequence shown here is derived from an EMBL/GenBank/DDBJ whole genome shotgun (WGS) entry which is preliminary data.</text>
</comment>
<feature type="domain" description="DUF7950" evidence="1">
    <location>
        <begin position="239"/>
        <end position="364"/>
    </location>
</feature>
<evidence type="ECO:0000313" key="2">
    <source>
        <dbReference type="EMBL" id="OAY67237.1"/>
    </source>
</evidence>
<dbReference type="Pfam" id="PF25821">
    <property type="entry name" value="DUF7950"/>
    <property type="match status" value="1"/>
</dbReference>
<reference evidence="2 3" key="1">
    <citation type="journal article" date="2016" name="DNA Res.">
        <title>The draft genome of MD-2 pineapple using hybrid error correction of long reads.</title>
        <authorList>
            <person name="Redwan R.M."/>
            <person name="Saidin A."/>
            <person name="Kumar S.V."/>
        </authorList>
    </citation>
    <scope>NUCLEOTIDE SEQUENCE [LARGE SCALE GENOMIC DNA]</scope>
    <source>
        <strain evidence="3">cv. MD2</strain>
        <tissue evidence="2">Leaf</tissue>
    </source>
</reference>
<dbReference type="Proteomes" id="UP000092600">
    <property type="component" value="Unassembled WGS sequence"/>
</dbReference>
<dbReference type="PANTHER" id="PTHR33595">
    <property type="entry name" value="VON WILLEBRAND FACTOR A DOMAIN PROTEIN"/>
    <property type="match status" value="1"/>
</dbReference>
<dbReference type="InterPro" id="IPR057710">
    <property type="entry name" value="DUF7950"/>
</dbReference>
<dbReference type="AlphaFoldDB" id="A0A199UR04"/>
<gene>
    <name evidence="2" type="ORF">ACMD2_19032</name>
</gene>
<protein>
    <recommendedName>
        <fullName evidence="1">DUF7950 domain-containing protein</fullName>
    </recommendedName>
</protein>
<name>A0A199UR04_ANACO</name>
<evidence type="ECO:0000259" key="1">
    <source>
        <dbReference type="Pfam" id="PF25821"/>
    </source>
</evidence>
<accession>A0A199UR04</accession>